<reference evidence="2" key="1">
    <citation type="submission" date="2007-01" db="EMBL/GenBank/DDBJ databases">
        <authorList>
            <person name="Dai Z.-M."/>
            <person name="Zhu X.-J."/>
            <person name="Yang W.-J."/>
        </authorList>
    </citation>
    <scope>NUCLEOTIDE SEQUENCE</scope>
</reference>
<dbReference type="EMBL" id="EF364544">
    <property type="protein sequence ID" value="ABQ41238.1"/>
    <property type="molecule type" value="mRNA"/>
</dbReference>
<keyword evidence="1" id="KW-0732">Signal</keyword>
<reference evidence="2" key="2">
    <citation type="journal article" date="2009" name="Mol. Biotechnol.">
        <title>Full-length normalization subtractive hybridization: a novel method for generating differentially expressed cDNAs.</title>
        <authorList>
            <person name="Dai Z.M."/>
            <person name="Zhu X.J."/>
            <person name="Yang W.J."/>
        </authorList>
    </citation>
    <scope>NUCLEOTIDE SEQUENCE</scope>
</reference>
<organism evidence="2">
    <name type="scientific">Macrobrachium rosenbergii</name>
    <name type="common">Giant fresh water prawn</name>
    <dbReference type="NCBI Taxonomy" id="79674"/>
    <lineage>
        <taxon>Eukaryota</taxon>
        <taxon>Metazoa</taxon>
        <taxon>Ecdysozoa</taxon>
        <taxon>Arthropoda</taxon>
        <taxon>Crustacea</taxon>
        <taxon>Multicrustacea</taxon>
        <taxon>Malacostraca</taxon>
        <taxon>Eumalacostraca</taxon>
        <taxon>Eucarida</taxon>
        <taxon>Decapoda</taxon>
        <taxon>Pleocyemata</taxon>
        <taxon>Caridea</taxon>
        <taxon>Palaemonoidea</taxon>
        <taxon>Palaemonidae</taxon>
        <taxon>Macrobrachium</taxon>
    </lineage>
</organism>
<sequence>MASFFKLISVMLMVAMDSSWSLKLQAACKMLQYTIIQLRLK</sequence>
<name>B8LG49_MACRS</name>
<dbReference type="AlphaFoldDB" id="B8LG49"/>
<evidence type="ECO:0000313" key="2">
    <source>
        <dbReference type="EMBL" id="ABQ41238.1"/>
    </source>
</evidence>
<feature type="chain" id="PRO_5002876797" evidence="1">
    <location>
        <begin position="22"/>
        <end position="41"/>
    </location>
</feature>
<proteinExistence type="evidence at transcript level"/>
<feature type="signal peptide" evidence="1">
    <location>
        <begin position="1"/>
        <end position="21"/>
    </location>
</feature>
<protein>
    <submittedName>
        <fullName evidence="2">Male reproductive-related protein Mar-Mrr</fullName>
    </submittedName>
</protein>
<accession>B8LG49</accession>
<evidence type="ECO:0000256" key="1">
    <source>
        <dbReference type="SAM" id="SignalP"/>
    </source>
</evidence>